<reference evidence="1" key="1">
    <citation type="submission" date="2019-04" db="EMBL/GenBank/DDBJ databases">
        <title>Evolution of Biomass-Degrading Anaerobic Consortia Revealed by Metagenomics.</title>
        <authorList>
            <person name="Peng X."/>
        </authorList>
    </citation>
    <scope>NUCLEOTIDE SEQUENCE</scope>
    <source>
        <strain evidence="1">SIG66</strain>
    </source>
</reference>
<dbReference type="AlphaFoldDB" id="A0A928DRY8"/>
<dbReference type="EMBL" id="SUVG01000006">
    <property type="protein sequence ID" value="MBE6421607.1"/>
    <property type="molecule type" value="Genomic_DNA"/>
</dbReference>
<evidence type="ECO:0000313" key="1">
    <source>
        <dbReference type="EMBL" id="MBE6421607.1"/>
    </source>
</evidence>
<evidence type="ECO:0000313" key="2">
    <source>
        <dbReference type="Proteomes" id="UP000725649"/>
    </source>
</evidence>
<name>A0A928DRY8_9BACT</name>
<dbReference type="Proteomes" id="UP000725649">
    <property type="component" value="Unassembled WGS sequence"/>
</dbReference>
<proteinExistence type="predicted"/>
<organism evidence="1 2">
    <name type="scientific">Candidatus Avelusimicrobium gallicola</name>
    <dbReference type="NCBI Taxonomy" id="2562704"/>
    <lineage>
        <taxon>Bacteria</taxon>
        <taxon>Pseudomonadati</taxon>
        <taxon>Elusimicrobiota</taxon>
        <taxon>Elusimicrobia</taxon>
        <taxon>Elusimicrobiales</taxon>
        <taxon>Elusimicrobiaceae</taxon>
        <taxon>Candidatus Avelusimicrobium</taxon>
    </lineage>
</organism>
<accession>A0A928DRY8</accession>
<gene>
    <name evidence="1" type="ORF">E7027_05735</name>
</gene>
<protein>
    <submittedName>
        <fullName evidence="1">Uncharacterized protein</fullName>
    </submittedName>
</protein>
<comment type="caution">
    <text evidence="1">The sequence shown here is derived from an EMBL/GenBank/DDBJ whole genome shotgun (WGS) entry which is preliminary data.</text>
</comment>
<sequence length="180" mass="19799">MKKYISKYLWVVILLVLVFLFVRSQTAEAEPSSFGAMRKAMPEKLEVLRAKLDDAGGGDMSLAFFLSSQNEDAQLVSSTVLVYQNFPRERRLGVLLGAAIRYNEDILNALKVEDMSLADALSQAPEEMAGITATFGTIEQALNASPEQLKKAVANAHRVRAKALQTEAARRTISHALSKQ</sequence>